<feature type="compositionally biased region" description="Polar residues" evidence="1">
    <location>
        <begin position="32"/>
        <end position="54"/>
    </location>
</feature>
<proteinExistence type="predicted"/>
<sequence length="258" mass="28938">MANTNPAHHEPAATRQDGSELMGAGGEDEPTSLFNRQLVQNHSTAGDPTQQSVVPSRARVLQSGAGVNQTANGTGSGSPHKEGYAPSGDDDNNNNNNNNDTKHITLEQKRNIVEKLATLPYKDIAKSIAIMTTTVPEKCELRFRQFRLMIHPDKWSADHEAAKWATDAHNNLEAFKDHISRTHGPRANINEWKFYHSDEGEVYLPEPDQAPPRLYHLQAYQEATRYLIDLNKEIQRDLSGKGHKRKELEDCLERIMLG</sequence>
<dbReference type="Proteomes" id="UP000325780">
    <property type="component" value="Unassembled WGS sequence"/>
</dbReference>
<feature type="region of interest" description="Disordered" evidence="1">
    <location>
        <begin position="1"/>
        <end position="106"/>
    </location>
</feature>
<evidence type="ECO:0000313" key="3">
    <source>
        <dbReference type="Proteomes" id="UP000325780"/>
    </source>
</evidence>
<keyword evidence="3" id="KW-1185">Reference proteome</keyword>
<gene>
    <name evidence="2" type="ORF">BDV25DRAFT_141740</name>
</gene>
<dbReference type="AlphaFoldDB" id="A0A5N6TQ67"/>
<name>A0A5N6TQ67_ASPAV</name>
<protein>
    <submittedName>
        <fullName evidence="2">Uncharacterized protein</fullName>
    </submittedName>
</protein>
<dbReference type="EMBL" id="ML742158">
    <property type="protein sequence ID" value="KAE8148506.1"/>
    <property type="molecule type" value="Genomic_DNA"/>
</dbReference>
<organism evidence="2 3">
    <name type="scientific">Aspergillus avenaceus</name>
    <dbReference type="NCBI Taxonomy" id="36643"/>
    <lineage>
        <taxon>Eukaryota</taxon>
        <taxon>Fungi</taxon>
        <taxon>Dikarya</taxon>
        <taxon>Ascomycota</taxon>
        <taxon>Pezizomycotina</taxon>
        <taxon>Eurotiomycetes</taxon>
        <taxon>Eurotiomycetidae</taxon>
        <taxon>Eurotiales</taxon>
        <taxon>Aspergillaceae</taxon>
        <taxon>Aspergillus</taxon>
        <taxon>Aspergillus subgen. Circumdati</taxon>
    </lineage>
</organism>
<evidence type="ECO:0000313" key="2">
    <source>
        <dbReference type="EMBL" id="KAE8148506.1"/>
    </source>
</evidence>
<reference evidence="2 3" key="1">
    <citation type="submission" date="2019-04" db="EMBL/GenBank/DDBJ databases">
        <title>Friends and foes A comparative genomics study of 23 Aspergillus species from section Flavi.</title>
        <authorList>
            <consortium name="DOE Joint Genome Institute"/>
            <person name="Kjaerbolling I."/>
            <person name="Vesth T."/>
            <person name="Frisvad J.C."/>
            <person name="Nybo J.L."/>
            <person name="Theobald S."/>
            <person name="Kildgaard S."/>
            <person name="Isbrandt T."/>
            <person name="Kuo A."/>
            <person name="Sato A."/>
            <person name="Lyhne E.K."/>
            <person name="Kogle M.E."/>
            <person name="Wiebenga A."/>
            <person name="Kun R.S."/>
            <person name="Lubbers R.J."/>
            <person name="Makela M.R."/>
            <person name="Barry K."/>
            <person name="Chovatia M."/>
            <person name="Clum A."/>
            <person name="Daum C."/>
            <person name="Haridas S."/>
            <person name="He G."/>
            <person name="LaButti K."/>
            <person name="Lipzen A."/>
            <person name="Mondo S."/>
            <person name="Riley R."/>
            <person name="Salamov A."/>
            <person name="Simmons B.A."/>
            <person name="Magnuson J.K."/>
            <person name="Henrissat B."/>
            <person name="Mortensen U.H."/>
            <person name="Larsen T.O."/>
            <person name="Devries R.P."/>
            <person name="Grigoriev I.V."/>
            <person name="Machida M."/>
            <person name="Baker S.E."/>
            <person name="Andersen M.R."/>
        </authorList>
    </citation>
    <scope>NUCLEOTIDE SEQUENCE [LARGE SCALE GENOMIC DNA]</scope>
    <source>
        <strain evidence="2 3">IBT 18842</strain>
    </source>
</reference>
<evidence type="ECO:0000256" key="1">
    <source>
        <dbReference type="SAM" id="MobiDB-lite"/>
    </source>
</evidence>
<accession>A0A5N6TQ67</accession>